<evidence type="ECO:0000313" key="3">
    <source>
        <dbReference type="Proteomes" id="UP000237258"/>
    </source>
</evidence>
<dbReference type="PROSITE" id="PS51061">
    <property type="entry name" value="R3H"/>
    <property type="match status" value="1"/>
</dbReference>
<evidence type="ECO:0000259" key="1">
    <source>
        <dbReference type="PROSITE" id="PS51061"/>
    </source>
</evidence>
<dbReference type="SMART" id="SM00393">
    <property type="entry name" value="R3H"/>
    <property type="match status" value="1"/>
</dbReference>
<gene>
    <name evidence="2" type="ORF">COX33_00500</name>
</gene>
<dbReference type="InterPro" id="IPR036867">
    <property type="entry name" value="R3H_dom_sf"/>
</dbReference>
<dbReference type="PANTHER" id="PTHR35800:SF1">
    <property type="entry name" value="RNA-BINDING PROTEIN KHPB"/>
    <property type="match status" value="1"/>
</dbReference>
<accession>A0A2G9YZK8</accession>
<protein>
    <recommendedName>
        <fullName evidence="1">R3H domain-containing protein</fullName>
    </recommendedName>
</protein>
<dbReference type="GO" id="GO:0003723">
    <property type="term" value="F:RNA binding"/>
    <property type="evidence" value="ECO:0007669"/>
    <property type="project" value="InterPro"/>
</dbReference>
<comment type="caution">
    <text evidence="2">The sequence shown here is derived from an EMBL/GenBank/DDBJ whole genome shotgun (WGS) entry which is preliminary data.</text>
</comment>
<evidence type="ECO:0000313" key="2">
    <source>
        <dbReference type="EMBL" id="PIP24685.1"/>
    </source>
</evidence>
<dbReference type="Pfam" id="PF01424">
    <property type="entry name" value="R3H"/>
    <property type="match status" value="1"/>
</dbReference>
<proteinExistence type="predicted"/>
<dbReference type="PANTHER" id="PTHR35800">
    <property type="entry name" value="PROTEIN JAG"/>
    <property type="match status" value="1"/>
</dbReference>
<dbReference type="Proteomes" id="UP000237258">
    <property type="component" value="Unassembled WGS sequence"/>
</dbReference>
<organism evidence="2 3">
    <name type="scientific">Candidatus Nealsonbacteria bacterium CG23_combo_of_CG06-09_8_20_14_all_36_125</name>
    <dbReference type="NCBI Taxonomy" id="1974719"/>
    <lineage>
        <taxon>Bacteria</taxon>
        <taxon>Candidatus Nealsoniibacteriota</taxon>
    </lineage>
</organism>
<name>A0A2G9YZK8_9BACT</name>
<dbReference type="SUPFAM" id="SSF82708">
    <property type="entry name" value="R3H domain"/>
    <property type="match status" value="1"/>
</dbReference>
<dbReference type="EMBL" id="PCRR01000013">
    <property type="protein sequence ID" value="PIP24685.1"/>
    <property type="molecule type" value="Genomic_DNA"/>
</dbReference>
<dbReference type="AlphaFoldDB" id="A0A2G9YZK8"/>
<dbReference type="Gene3D" id="3.30.1370.50">
    <property type="entry name" value="R3H-like domain"/>
    <property type="match status" value="1"/>
</dbReference>
<reference evidence="2 3" key="1">
    <citation type="submission" date="2017-09" db="EMBL/GenBank/DDBJ databases">
        <title>Depth-based differentiation of microbial function through sediment-hosted aquifers and enrichment of novel symbionts in the deep terrestrial subsurface.</title>
        <authorList>
            <person name="Probst A.J."/>
            <person name="Ladd B."/>
            <person name="Jarett J.K."/>
            <person name="Geller-Mcgrath D.E."/>
            <person name="Sieber C.M."/>
            <person name="Emerson J.B."/>
            <person name="Anantharaman K."/>
            <person name="Thomas B.C."/>
            <person name="Malmstrom R."/>
            <person name="Stieglmeier M."/>
            <person name="Klingl A."/>
            <person name="Woyke T."/>
            <person name="Ryan C.M."/>
            <person name="Banfield J.F."/>
        </authorList>
    </citation>
    <scope>NUCLEOTIDE SEQUENCE [LARGE SCALE GENOMIC DNA]</scope>
    <source>
        <strain evidence="2">CG23_combo_of_CG06-09_8_20_14_all_36_125</strain>
    </source>
</reference>
<dbReference type="InterPro" id="IPR039247">
    <property type="entry name" value="KhpB"/>
</dbReference>
<dbReference type="InterPro" id="IPR034079">
    <property type="entry name" value="R3H_KhpB"/>
</dbReference>
<dbReference type="InterPro" id="IPR001374">
    <property type="entry name" value="R3H_dom"/>
</dbReference>
<sequence>MISQENLKTIKEITKEFFGKTTFKVEIKFLPQKDLTLPINLKMEEPQILIGEGGQTLAELQHLLKAILKRKIAAKGEPRQGREENFYIDLDINDYKKKKIEYLKELAHSVADEVALTKKEKTLSPMPAYERRIIHLELANRSNVTTESLGQEPERKVVIRPYP</sequence>
<dbReference type="InterPro" id="IPR015946">
    <property type="entry name" value="KH_dom-like_a/b"/>
</dbReference>
<dbReference type="Gene3D" id="3.30.300.20">
    <property type="match status" value="1"/>
</dbReference>
<feature type="domain" description="R3H" evidence="1">
    <location>
        <begin position="97"/>
        <end position="163"/>
    </location>
</feature>
<dbReference type="CDD" id="cd02644">
    <property type="entry name" value="R3H_jag"/>
    <property type="match status" value="1"/>
</dbReference>